<sequence>MGRSVASVRIQLNGLIAKIERAKSLMKREEVVYADRVIEAIKKRYSVCYYAFDSAEEAALFSLTIELMRLIDHADSGCFSVEKRNQCLAEKERCEESLHQT</sequence>
<dbReference type="RefSeq" id="WP_015590986.1">
    <property type="nucleotide sequence ID" value="NC_021169.1"/>
</dbReference>
<organism evidence="1 2">
    <name type="scientific">Archaeoglobus sulfaticallidus PM70-1</name>
    <dbReference type="NCBI Taxonomy" id="387631"/>
    <lineage>
        <taxon>Archaea</taxon>
        <taxon>Methanobacteriati</taxon>
        <taxon>Methanobacteriota</taxon>
        <taxon>Archaeoglobi</taxon>
        <taxon>Archaeoglobales</taxon>
        <taxon>Archaeoglobaceae</taxon>
        <taxon>Archaeoglobus</taxon>
    </lineage>
</organism>
<dbReference type="AlphaFoldDB" id="N0BEE9"/>
<evidence type="ECO:0000313" key="2">
    <source>
        <dbReference type="Proteomes" id="UP000013307"/>
    </source>
</evidence>
<gene>
    <name evidence="1" type="ORF">Asulf_01399</name>
</gene>
<dbReference type="OrthoDB" id="117567at2157"/>
<dbReference type="EMBL" id="CP005290">
    <property type="protein sequence ID" value="AGK61388.1"/>
    <property type="molecule type" value="Genomic_DNA"/>
</dbReference>
<dbReference type="HOGENOM" id="CLU_2284904_0_0_2"/>
<dbReference type="eggNOG" id="arCOG07300">
    <property type="taxonomic scope" value="Archaea"/>
</dbReference>
<dbReference type="GeneID" id="15393037"/>
<dbReference type="Proteomes" id="UP000013307">
    <property type="component" value="Chromosome"/>
</dbReference>
<accession>N0BEE9</accession>
<reference evidence="1 2" key="1">
    <citation type="journal article" date="2013" name="Genome Announc.">
        <title>Complete Genome Sequence of the Thermophilic and Facultatively Chemolithoautotrophic Sulfate Reducer Archaeoglobus sulfaticallidus Strain PM70-1T.</title>
        <authorList>
            <person name="Stokke R."/>
            <person name="Hocking W.P."/>
            <person name="Steinsbu B.O."/>
            <person name="Steen I.H."/>
        </authorList>
    </citation>
    <scope>NUCLEOTIDE SEQUENCE [LARGE SCALE GENOMIC DNA]</scope>
    <source>
        <strain evidence="1">PM70-1</strain>
    </source>
</reference>
<dbReference type="KEGG" id="ast:Asulf_01399"/>
<proteinExistence type="predicted"/>
<evidence type="ECO:0000313" key="1">
    <source>
        <dbReference type="EMBL" id="AGK61388.1"/>
    </source>
</evidence>
<protein>
    <submittedName>
        <fullName evidence="1">Uncharacterized protein</fullName>
    </submittedName>
</protein>
<name>N0BEE9_9EURY</name>
<keyword evidence="2" id="KW-1185">Reference proteome</keyword>
<dbReference type="STRING" id="387631.Asulf_01399"/>